<evidence type="ECO:0000256" key="2">
    <source>
        <dbReference type="ARBA" id="ARBA00004746"/>
    </source>
</evidence>
<dbReference type="Pfam" id="PF08241">
    <property type="entry name" value="Methyltransf_11"/>
    <property type="match status" value="1"/>
</dbReference>
<evidence type="ECO:0000256" key="7">
    <source>
        <dbReference type="ARBA" id="ARBA00022756"/>
    </source>
</evidence>
<dbReference type="EC" id="2.1.1.197" evidence="3 9"/>
<dbReference type="AlphaFoldDB" id="A0AAP8MCD5"/>
<dbReference type="PANTHER" id="PTHR13090:SF1">
    <property type="entry name" value="ARGININE-HYDROXYLASE NDUFAF5, MITOCHONDRIAL"/>
    <property type="match status" value="1"/>
</dbReference>
<evidence type="ECO:0000256" key="6">
    <source>
        <dbReference type="ARBA" id="ARBA00022691"/>
    </source>
</evidence>
<protein>
    <recommendedName>
        <fullName evidence="3 9">Malonyl-[acyl-carrier protein] O-methyltransferase</fullName>
        <shortName evidence="9">Malonyl-ACP O-methyltransferase</shortName>
        <ecNumber evidence="3 9">2.1.1.197</ecNumber>
    </recommendedName>
    <alternativeName>
        <fullName evidence="9">Biotin synthesis protein BioC</fullName>
    </alternativeName>
</protein>
<dbReference type="Gene3D" id="3.40.50.1820">
    <property type="entry name" value="alpha/beta hydrolase"/>
    <property type="match status" value="1"/>
</dbReference>
<dbReference type="GO" id="GO:0032259">
    <property type="term" value="P:methylation"/>
    <property type="evidence" value="ECO:0007669"/>
    <property type="project" value="UniProtKB-KW"/>
</dbReference>
<evidence type="ECO:0000256" key="4">
    <source>
        <dbReference type="ARBA" id="ARBA00022603"/>
    </source>
</evidence>
<dbReference type="NCBIfam" id="TIGR02072">
    <property type="entry name" value="BioC"/>
    <property type="match status" value="1"/>
</dbReference>
<dbReference type="EMBL" id="PKUR01000004">
    <property type="protein sequence ID" value="PLW85210.1"/>
    <property type="molecule type" value="Genomic_DNA"/>
</dbReference>
<comment type="catalytic activity">
    <reaction evidence="1 9">
        <text>malonyl-[ACP] + S-adenosyl-L-methionine = malonyl-[ACP] methyl ester + S-adenosyl-L-homocysteine</text>
        <dbReference type="Rhea" id="RHEA:17105"/>
        <dbReference type="Rhea" id="RHEA-COMP:9623"/>
        <dbReference type="Rhea" id="RHEA-COMP:9954"/>
        <dbReference type="ChEBI" id="CHEBI:57856"/>
        <dbReference type="ChEBI" id="CHEBI:59789"/>
        <dbReference type="ChEBI" id="CHEBI:78449"/>
        <dbReference type="ChEBI" id="CHEBI:78845"/>
        <dbReference type="EC" id="2.1.1.197"/>
    </reaction>
</comment>
<feature type="domain" description="Methyltransferase type 11" evidence="10">
    <location>
        <begin position="94"/>
        <end position="188"/>
    </location>
</feature>
<evidence type="ECO:0000256" key="5">
    <source>
        <dbReference type="ARBA" id="ARBA00022679"/>
    </source>
</evidence>
<dbReference type="InterPro" id="IPR029063">
    <property type="entry name" value="SAM-dependent_MTases_sf"/>
</dbReference>
<evidence type="ECO:0000313" key="11">
    <source>
        <dbReference type="EMBL" id="PLW85210.1"/>
    </source>
</evidence>
<dbReference type="CDD" id="cd02440">
    <property type="entry name" value="AdoMet_MTases"/>
    <property type="match status" value="1"/>
</dbReference>
<sequence>MRGLPARVWVFAGCAHTAPLEQPEAVAEALQAFLAEQNLLAAVAAPLALAKHDVAQSFSRAAAEYDSVAQLQRDVGDRLLASINALPEAPEKVLDLGSGTGHFSAALRQRFPDATYIGLDLAEGMVRYARDVHPQAGEWLVGDAEALPLASASVDLVFSSLAIQWCLRPELLFAEVARVLRPGGRCVFTSLGPATLHELRSSWAAVDEYQHVNEFLPLERLDQAAARTPGIALQVDIEPFCMEYRQVRELLNELKTLGAHNVNRDRPVGLTGRRALQGMLQAYEQWRRDGLLPASYEVYFGTLTKV</sequence>
<reference evidence="11 12" key="1">
    <citation type="submission" date="2018-01" db="EMBL/GenBank/DDBJ databases">
        <title>The draft genome sequence of Halioglobus japonicus S1-36.</title>
        <authorList>
            <person name="Du Z.-J."/>
            <person name="Shi M.-J."/>
        </authorList>
    </citation>
    <scope>NUCLEOTIDE SEQUENCE [LARGE SCALE GENOMIC DNA]</scope>
    <source>
        <strain evidence="11 12">S1-36</strain>
    </source>
</reference>
<evidence type="ECO:0000259" key="10">
    <source>
        <dbReference type="Pfam" id="PF08241"/>
    </source>
</evidence>
<evidence type="ECO:0000256" key="3">
    <source>
        <dbReference type="ARBA" id="ARBA00012327"/>
    </source>
</evidence>
<dbReference type="InterPro" id="IPR011814">
    <property type="entry name" value="BioC"/>
</dbReference>
<keyword evidence="4 9" id="KW-0489">Methyltransferase</keyword>
<evidence type="ECO:0000256" key="1">
    <source>
        <dbReference type="ARBA" id="ARBA00000852"/>
    </source>
</evidence>
<comment type="pathway">
    <text evidence="2 9">Cofactor biosynthesis; biotin biosynthesis.</text>
</comment>
<comment type="function">
    <text evidence="8 9">Converts the free carboxyl group of a malonyl-thioester to its methyl ester by transfer of a methyl group from S-adenosyl-L-methionine (SAM). It allows to synthesize pimeloyl-ACP via the fatty acid synthetic pathway.</text>
</comment>
<dbReference type="PANTHER" id="PTHR13090">
    <property type="entry name" value="ARGININE-HYDROXYLASE NDUFAF5, MITOCHONDRIAL"/>
    <property type="match status" value="1"/>
</dbReference>
<dbReference type="InterPro" id="IPR029058">
    <property type="entry name" value="AB_hydrolase_fold"/>
</dbReference>
<keyword evidence="6 9" id="KW-0949">S-adenosyl-L-methionine</keyword>
<evidence type="ECO:0000256" key="9">
    <source>
        <dbReference type="HAMAP-Rule" id="MF_00835"/>
    </source>
</evidence>
<keyword evidence="7 9" id="KW-0093">Biotin biosynthesis</keyword>
<dbReference type="GO" id="GO:0009102">
    <property type="term" value="P:biotin biosynthetic process"/>
    <property type="evidence" value="ECO:0007669"/>
    <property type="project" value="UniProtKB-UniRule"/>
</dbReference>
<comment type="caution">
    <text evidence="11">The sequence shown here is derived from an EMBL/GenBank/DDBJ whole genome shotgun (WGS) entry which is preliminary data.</text>
</comment>
<dbReference type="GO" id="GO:0010340">
    <property type="term" value="F:carboxyl-O-methyltransferase activity"/>
    <property type="evidence" value="ECO:0007669"/>
    <property type="project" value="UniProtKB-UniRule"/>
</dbReference>
<dbReference type="SUPFAM" id="SSF53335">
    <property type="entry name" value="S-adenosyl-L-methionine-dependent methyltransferases"/>
    <property type="match status" value="1"/>
</dbReference>
<dbReference type="GO" id="GO:0008757">
    <property type="term" value="F:S-adenosylmethionine-dependent methyltransferase activity"/>
    <property type="evidence" value="ECO:0007669"/>
    <property type="project" value="InterPro"/>
</dbReference>
<dbReference type="InterPro" id="IPR013216">
    <property type="entry name" value="Methyltransf_11"/>
</dbReference>
<dbReference type="Proteomes" id="UP000235162">
    <property type="component" value="Unassembled WGS sequence"/>
</dbReference>
<gene>
    <name evidence="9 11" type="primary">bioC</name>
    <name evidence="11" type="ORF">C0029_16510</name>
</gene>
<evidence type="ECO:0000313" key="12">
    <source>
        <dbReference type="Proteomes" id="UP000235162"/>
    </source>
</evidence>
<keyword evidence="12" id="KW-1185">Reference proteome</keyword>
<dbReference type="SUPFAM" id="SSF53474">
    <property type="entry name" value="alpha/beta-Hydrolases"/>
    <property type="match status" value="1"/>
</dbReference>
<evidence type="ECO:0000256" key="8">
    <source>
        <dbReference type="ARBA" id="ARBA00025006"/>
    </source>
</evidence>
<dbReference type="GO" id="GO:0102130">
    <property type="term" value="F:malonyl-CoA methyltransferase activity"/>
    <property type="evidence" value="ECO:0007669"/>
    <property type="project" value="UniProtKB-EC"/>
</dbReference>
<proteinExistence type="inferred from homology"/>
<dbReference type="Gene3D" id="3.40.50.150">
    <property type="entry name" value="Vaccinia Virus protein VP39"/>
    <property type="match status" value="1"/>
</dbReference>
<accession>A0AAP8MCD5</accession>
<name>A0AAP8MCD5_9GAMM</name>
<keyword evidence="5 9" id="KW-0808">Transferase</keyword>
<organism evidence="11 12">
    <name type="scientific">Halioglobus japonicus</name>
    <dbReference type="NCBI Taxonomy" id="930805"/>
    <lineage>
        <taxon>Bacteria</taxon>
        <taxon>Pseudomonadati</taxon>
        <taxon>Pseudomonadota</taxon>
        <taxon>Gammaproteobacteria</taxon>
        <taxon>Cellvibrionales</taxon>
        <taxon>Halieaceae</taxon>
        <taxon>Halioglobus</taxon>
    </lineage>
</organism>
<dbReference type="InterPro" id="IPR050602">
    <property type="entry name" value="Malonyl-ACP_OMT"/>
</dbReference>
<comment type="similarity">
    <text evidence="9">Belongs to the methyltransferase superfamily.</text>
</comment>
<dbReference type="HAMAP" id="MF_00835">
    <property type="entry name" value="BioC"/>
    <property type="match status" value="1"/>
</dbReference>